<dbReference type="GO" id="GO:0008168">
    <property type="term" value="F:methyltransferase activity"/>
    <property type="evidence" value="ECO:0007669"/>
    <property type="project" value="UniProtKB-KW"/>
</dbReference>
<evidence type="ECO:0000313" key="4">
    <source>
        <dbReference type="EMBL" id="MYM19815.1"/>
    </source>
</evidence>
<dbReference type="GO" id="GO:0032259">
    <property type="term" value="P:methylation"/>
    <property type="evidence" value="ECO:0007669"/>
    <property type="project" value="UniProtKB-KW"/>
</dbReference>
<gene>
    <name evidence="4" type="ORF">GSY69_07490</name>
</gene>
<feature type="binding site" evidence="1">
    <location>
        <position position="16"/>
    </location>
    <ligand>
        <name>Zn(2+)</name>
        <dbReference type="ChEBI" id="CHEBI:29105"/>
    </ligand>
</feature>
<keyword evidence="2" id="KW-0949">S-adenosyl-L-methionine</keyword>
<dbReference type="RefSeq" id="WP_160953243.1">
    <property type="nucleotide sequence ID" value="NZ_WWEQ01000025.1"/>
</dbReference>
<protein>
    <submittedName>
        <fullName evidence="4">Methyltransferase type 11</fullName>
    </submittedName>
</protein>
<dbReference type="PIRSF" id="PIRSF018249">
    <property type="entry name" value="MyrA_prd"/>
    <property type="match status" value="1"/>
</dbReference>
<dbReference type="AlphaFoldDB" id="A0A6N9H7C7"/>
<keyword evidence="1" id="KW-0479">Metal-binding</keyword>
<evidence type="ECO:0000256" key="2">
    <source>
        <dbReference type="PIRSR" id="PIRSR018249-2"/>
    </source>
</evidence>
<accession>A0A6N9H7C7</accession>
<keyword evidence="1" id="KW-0862">Zinc</keyword>
<sequence>MAVPRSLPAVLSALRCPLCGRELALSGSALRCPQRHTFNIARQGYLSLLADAKARSGDDDAMMLARDRFLGSGAYVPLRDAVVQAALGESGAPQPHGADGAHIVDAGSGSGYYLAGVLAVNEEAETAGWGFGFDSAVRGARLTAKCHPRAVAATWDAFRPFPLADRCADIVLDIFSPRNPAEFARILAPGGRLVVAHPRADHLAELRAAVPDMVGIDPEKERRLHAALDPLFTEDHRQELAFEVALTPDRAADLIGMTPSARHVSAADRSERLAAEGALPAAVTAAVTVSRWEPR</sequence>
<evidence type="ECO:0000256" key="1">
    <source>
        <dbReference type="PIRSR" id="PIRSR018249-1"/>
    </source>
</evidence>
<proteinExistence type="predicted"/>
<dbReference type="GO" id="GO:0046872">
    <property type="term" value="F:metal ion binding"/>
    <property type="evidence" value="ECO:0007669"/>
    <property type="project" value="UniProtKB-KW"/>
</dbReference>
<dbReference type="Pfam" id="PF21302">
    <property type="entry name" value="Zn_ribbon_RlmA"/>
    <property type="match status" value="1"/>
</dbReference>
<dbReference type="SUPFAM" id="SSF53335">
    <property type="entry name" value="S-adenosyl-L-methionine-dependent methyltransferases"/>
    <property type="match status" value="1"/>
</dbReference>
<keyword evidence="4" id="KW-0489">Methyltransferase</keyword>
<keyword evidence="4" id="KW-0808">Transferase</keyword>
<dbReference type="InterPro" id="IPR048647">
    <property type="entry name" value="RlmA_N"/>
</dbReference>
<reference evidence="4 5" key="1">
    <citation type="submission" date="2020-01" db="EMBL/GenBank/DDBJ databases">
        <authorList>
            <person name="Deng T."/>
        </authorList>
    </citation>
    <scope>NUCLEOTIDE SEQUENCE [LARGE SCALE GENOMIC DNA]</scope>
    <source>
        <strain evidence="4 5">5221</strain>
    </source>
</reference>
<evidence type="ECO:0000259" key="3">
    <source>
        <dbReference type="Pfam" id="PF21302"/>
    </source>
</evidence>
<dbReference type="InterPro" id="IPR016718">
    <property type="entry name" value="rRNA_m1G-MeTrfase_A_prd"/>
</dbReference>
<feature type="binding site" evidence="1">
    <location>
        <position position="36"/>
    </location>
    <ligand>
        <name>Zn(2+)</name>
        <dbReference type="ChEBI" id="CHEBI:29105"/>
    </ligand>
</feature>
<dbReference type="EMBL" id="WWEQ01000025">
    <property type="protein sequence ID" value="MYM19815.1"/>
    <property type="molecule type" value="Genomic_DNA"/>
</dbReference>
<feature type="binding site" evidence="1">
    <location>
        <position position="19"/>
    </location>
    <ligand>
        <name>Zn(2+)</name>
        <dbReference type="ChEBI" id="CHEBI:29105"/>
    </ligand>
</feature>
<dbReference type="InterPro" id="IPR029063">
    <property type="entry name" value="SAM-dependent_MTases_sf"/>
</dbReference>
<evidence type="ECO:0000313" key="5">
    <source>
        <dbReference type="Proteomes" id="UP000469215"/>
    </source>
</evidence>
<organism evidence="4 5">
    <name type="scientific">Brevibacterium rongguiense</name>
    <dbReference type="NCBI Taxonomy" id="2695267"/>
    <lineage>
        <taxon>Bacteria</taxon>
        <taxon>Bacillati</taxon>
        <taxon>Actinomycetota</taxon>
        <taxon>Actinomycetes</taxon>
        <taxon>Micrococcales</taxon>
        <taxon>Brevibacteriaceae</taxon>
        <taxon>Brevibacterium</taxon>
    </lineage>
</organism>
<feature type="domain" description="23S rRNA (guanine(745)-N(1))-methyltransferase N-terminal" evidence="3">
    <location>
        <begin position="15"/>
        <end position="49"/>
    </location>
</feature>
<feature type="binding site" evidence="1">
    <location>
        <position position="32"/>
    </location>
    <ligand>
        <name>Zn(2+)</name>
        <dbReference type="ChEBI" id="CHEBI:29105"/>
    </ligand>
</feature>
<dbReference type="Proteomes" id="UP000469215">
    <property type="component" value="Unassembled WGS sequence"/>
</dbReference>
<comment type="caution">
    <text evidence="4">The sequence shown here is derived from an EMBL/GenBank/DDBJ whole genome shotgun (WGS) entry which is preliminary data.</text>
</comment>
<feature type="binding site" evidence="2">
    <location>
        <position position="202"/>
    </location>
    <ligand>
        <name>S-adenosyl-L-methionine</name>
        <dbReference type="ChEBI" id="CHEBI:59789"/>
    </ligand>
</feature>
<keyword evidence="5" id="KW-1185">Reference proteome</keyword>
<feature type="binding site" evidence="2">
    <location>
        <position position="75"/>
    </location>
    <ligand>
        <name>S-adenosyl-L-methionine</name>
        <dbReference type="ChEBI" id="CHEBI:59789"/>
    </ligand>
</feature>
<dbReference type="Gene3D" id="3.40.50.150">
    <property type="entry name" value="Vaccinia Virus protein VP39"/>
    <property type="match status" value="1"/>
</dbReference>
<name>A0A6N9H7C7_9MICO</name>